<dbReference type="InterPro" id="IPR014971">
    <property type="entry name" value="KGK"/>
</dbReference>
<protein>
    <submittedName>
        <fullName evidence="1">KGK family protein</fullName>
    </submittedName>
</protein>
<dbReference type="Pfam" id="PF08872">
    <property type="entry name" value="KGK"/>
    <property type="match status" value="1"/>
</dbReference>
<dbReference type="AlphaFoldDB" id="K9VSB0"/>
<proteinExistence type="predicted"/>
<dbReference type="EMBL" id="CP003614">
    <property type="protein sequence ID" value="AFZ10085.1"/>
    <property type="molecule type" value="Genomic_DNA"/>
</dbReference>
<dbReference type="KEGG" id="oni:Osc7112_5878"/>
<dbReference type="HOGENOM" id="CLU_136180_1_0_3"/>
<dbReference type="Proteomes" id="UP000010478">
    <property type="component" value="Chromosome"/>
</dbReference>
<evidence type="ECO:0000313" key="1">
    <source>
        <dbReference type="EMBL" id="AFZ10085.1"/>
    </source>
</evidence>
<organism evidence="1 2">
    <name type="scientific">Phormidium nigroviride PCC 7112</name>
    <dbReference type="NCBI Taxonomy" id="179408"/>
    <lineage>
        <taxon>Bacteria</taxon>
        <taxon>Bacillati</taxon>
        <taxon>Cyanobacteriota</taxon>
        <taxon>Cyanophyceae</taxon>
        <taxon>Oscillatoriophycideae</taxon>
        <taxon>Oscillatoriales</taxon>
        <taxon>Oscillatoriaceae</taxon>
        <taxon>Phormidium</taxon>
    </lineage>
</organism>
<accession>K9VSB0</accession>
<evidence type="ECO:0000313" key="2">
    <source>
        <dbReference type="Proteomes" id="UP000010478"/>
    </source>
</evidence>
<gene>
    <name evidence="1" type="ORF">Osc7112_5878</name>
</gene>
<reference evidence="1 2" key="1">
    <citation type="submission" date="2012-05" db="EMBL/GenBank/DDBJ databases">
        <title>Finished chromosome of genome of Oscillatoria sp. PCC 7112.</title>
        <authorList>
            <consortium name="US DOE Joint Genome Institute"/>
            <person name="Gugger M."/>
            <person name="Coursin T."/>
            <person name="Rippka R."/>
            <person name="Tandeau De Marsac N."/>
            <person name="Huntemann M."/>
            <person name="Wei C.-L."/>
            <person name="Han J."/>
            <person name="Detter J.C."/>
            <person name="Han C."/>
            <person name="Tapia R."/>
            <person name="Davenport K."/>
            <person name="Daligault H."/>
            <person name="Erkkila T."/>
            <person name="Gu W."/>
            <person name="Munk A.C.C."/>
            <person name="Teshima H."/>
            <person name="Xu Y."/>
            <person name="Chain P."/>
            <person name="Chen A."/>
            <person name="Krypides N."/>
            <person name="Mavromatis K."/>
            <person name="Markowitz V."/>
            <person name="Szeto E."/>
            <person name="Ivanova N."/>
            <person name="Mikhailova N."/>
            <person name="Ovchinnikova G."/>
            <person name="Pagani I."/>
            <person name="Pati A."/>
            <person name="Goodwin L."/>
            <person name="Peters L."/>
            <person name="Pitluck S."/>
            <person name="Woyke T."/>
            <person name="Kerfeld C."/>
        </authorList>
    </citation>
    <scope>NUCLEOTIDE SEQUENCE [LARGE SCALE GENOMIC DNA]</scope>
    <source>
        <strain evidence="1 2">PCC 7112</strain>
    </source>
</reference>
<keyword evidence="2" id="KW-1185">Reference proteome</keyword>
<name>K9VSB0_9CYAN</name>
<dbReference type="STRING" id="179408.Osc7112_5878"/>
<dbReference type="OrthoDB" id="454733at2"/>
<dbReference type="RefSeq" id="WP_015179286.1">
    <property type="nucleotide sequence ID" value="NC_019729.1"/>
</dbReference>
<sequence length="121" mass="14009">MNDNFDSLKRDDVVSVYSDHILVTNRTFTISEFIAAMMTLIKEQKNQGEWTELKEMWFREGIDCKILKPGAKSWQRGKVRITLEFQPEELEVAEVTEIGKSADTKVVSPLDDLRQKMPKES</sequence>
<dbReference type="eggNOG" id="ENOG5032SJX">
    <property type="taxonomic scope" value="Bacteria"/>
</dbReference>